<name>A0A0C5WB84_9FLAO</name>
<dbReference type="HOGENOM" id="CLU_033139_1_0_10"/>
<dbReference type="CDD" id="cd01185">
    <property type="entry name" value="INTN1_C_like"/>
    <property type="match status" value="1"/>
</dbReference>
<protein>
    <submittedName>
        <fullName evidence="5">Recombinase</fullName>
    </submittedName>
</protein>
<dbReference type="InterPro" id="IPR010998">
    <property type="entry name" value="Integrase_recombinase_N"/>
</dbReference>
<dbReference type="RefSeq" id="WP_044639081.1">
    <property type="nucleotide sequence ID" value="NZ_CP007202.1"/>
</dbReference>
<evidence type="ECO:0000259" key="4">
    <source>
        <dbReference type="PROSITE" id="PS51898"/>
    </source>
</evidence>
<dbReference type="PROSITE" id="PS51898">
    <property type="entry name" value="TYR_RECOMBINASE"/>
    <property type="match status" value="1"/>
</dbReference>
<keyword evidence="6" id="KW-1185">Reference proteome</keyword>
<accession>A0A0C5WB84</accession>
<dbReference type="Gene3D" id="1.10.150.130">
    <property type="match status" value="1"/>
</dbReference>
<dbReference type="GO" id="GO:0015074">
    <property type="term" value="P:DNA integration"/>
    <property type="evidence" value="ECO:0007669"/>
    <property type="project" value="InterPro"/>
</dbReference>
<evidence type="ECO:0000313" key="5">
    <source>
        <dbReference type="EMBL" id="AJR04368.1"/>
    </source>
</evidence>
<sequence length="371" mass="43395">MKISIRKKKLADGRESIYLDCYFPNAEKKRVKEYLKLYTYPNPRNSKDREHNKKTMLLAESIRSKRFMEEQHEQHGFGHFVKGDTSANFIKYFEEQTNKRYNSTGNYGNWDSVLKHLIKYKGEDVLFSQVDSKWLEGFKEYLKNTAKTKSEQPLSQNSCYSYFNKVKACLKQAVRDKMISYNPAIEVPGFKQGETEREFLTLEELKAVTKADCEIPMLKTAFIFSCLTGLRWSDINKLVWQEVQHSEEQGWYIRFRQKKTQGVETLPISKQARDLLGEKGENEERVFKGLKYSAWHNVKLQQWMMKAGISKTITFHCARHTYATLQLTLGTDIYTVSKLLGHRELKTTQVYAKIIDKKKVDAANIIPDLDL</sequence>
<dbReference type="OrthoDB" id="9806835at2"/>
<dbReference type="PATRIC" id="fig|1454006.5.peg.2505"/>
<dbReference type="Proteomes" id="UP000032229">
    <property type="component" value="Chromosome"/>
</dbReference>
<dbReference type="PANTHER" id="PTHR30349">
    <property type="entry name" value="PHAGE INTEGRASE-RELATED"/>
    <property type="match status" value="1"/>
</dbReference>
<keyword evidence="3" id="KW-0233">DNA recombination</keyword>
<dbReference type="InterPro" id="IPR050090">
    <property type="entry name" value="Tyrosine_recombinase_XerCD"/>
</dbReference>
<dbReference type="InterPro" id="IPR013762">
    <property type="entry name" value="Integrase-like_cat_sf"/>
</dbReference>
<dbReference type="GO" id="GO:0003677">
    <property type="term" value="F:DNA binding"/>
    <property type="evidence" value="ECO:0007669"/>
    <property type="project" value="UniProtKB-KW"/>
</dbReference>
<dbReference type="GO" id="GO:0006310">
    <property type="term" value="P:DNA recombination"/>
    <property type="evidence" value="ECO:0007669"/>
    <property type="project" value="UniProtKB-KW"/>
</dbReference>
<feature type="domain" description="Tyr recombinase" evidence="4">
    <location>
        <begin position="195"/>
        <end position="364"/>
    </location>
</feature>
<dbReference type="AlphaFoldDB" id="A0A0C5WB84"/>
<dbReference type="STRING" id="1454006.AW14_12630"/>
<dbReference type="KEGG" id="sze:AW14_12630"/>
<dbReference type="Pfam" id="PF13102">
    <property type="entry name" value="Phage_int_SAM_5"/>
    <property type="match status" value="1"/>
</dbReference>
<keyword evidence="2" id="KW-0238">DNA-binding</keyword>
<evidence type="ECO:0000256" key="2">
    <source>
        <dbReference type="ARBA" id="ARBA00023125"/>
    </source>
</evidence>
<dbReference type="Gene3D" id="1.10.443.10">
    <property type="entry name" value="Intergrase catalytic core"/>
    <property type="match status" value="1"/>
</dbReference>
<comment type="similarity">
    <text evidence="1">Belongs to the 'phage' integrase family.</text>
</comment>
<evidence type="ECO:0000313" key="6">
    <source>
        <dbReference type="Proteomes" id="UP000032229"/>
    </source>
</evidence>
<dbReference type="InterPro" id="IPR002104">
    <property type="entry name" value="Integrase_catalytic"/>
</dbReference>
<dbReference type="InterPro" id="IPR035386">
    <property type="entry name" value="Arm-DNA-bind_5"/>
</dbReference>
<dbReference type="EMBL" id="CP007202">
    <property type="protein sequence ID" value="AJR04368.1"/>
    <property type="molecule type" value="Genomic_DNA"/>
</dbReference>
<dbReference type="SUPFAM" id="SSF56349">
    <property type="entry name" value="DNA breaking-rejoining enzymes"/>
    <property type="match status" value="1"/>
</dbReference>
<evidence type="ECO:0000256" key="1">
    <source>
        <dbReference type="ARBA" id="ARBA00008857"/>
    </source>
</evidence>
<gene>
    <name evidence="5" type="ORF">AW14_12630</name>
</gene>
<organism evidence="5 6">
    <name type="scientific">Siansivirga zeaxanthinifaciens CC-SAMT-1</name>
    <dbReference type="NCBI Taxonomy" id="1454006"/>
    <lineage>
        <taxon>Bacteria</taxon>
        <taxon>Pseudomonadati</taxon>
        <taxon>Bacteroidota</taxon>
        <taxon>Flavobacteriia</taxon>
        <taxon>Flavobacteriales</taxon>
        <taxon>Flavobacteriaceae</taxon>
        <taxon>Siansivirga</taxon>
    </lineage>
</organism>
<evidence type="ECO:0000256" key="3">
    <source>
        <dbReference type="ARBA" id="ARBA00023172"/>
    </source>
</evidence>
<dbReference type="InterPro" id="IPR011010">
    <property type="entry name" value="DNA_brk_join_enz"/>
</dbReference>
<dbReference type="InterPro" id="IPR025269">
    <property type="entry name" value="SAM-like_dom"/>
</dbReference>
<dbReference type="PANTHER" id="PTHR30349:SF64">
    <property type="entry name" value="PROPHAGE INTEGRASE INTD-RELATED"/>
    <property type="match status" value="1"/>
</dbReference>
<dbReference type="Pfam" id="PF00589">
    <property type="entry name" value="Phage_integrase"/>
    <property type="match status" value="1"/>
</dbReference>
<dbReference type="Pfam" id="PF17293">
    <property type="entry name" value="Arm-DNA-bind_5"/>
    <property type="match status" value="1"/>
</dbReference>
<reference evidence="5 6" key="1">
    <citation type="submission" date="2014-02" db="EMBL/GenBank/DDBJ databases">
        <authorList>
            <person name="Young C.-C."/>
            <person name="Hameed A."/>
            <person name="Huang H.-C."/>
            <person name="Shahina M."/>
        </authorList>
    </citation>
    <scope>NUCLEOTIDE SEQUENCE [LARGE SCALE GENOMIC DNA]</scope>
    <source>
        <strain evidence="5 6">CC-SAMT-1</strain>
    </source>
</reference>
<proteinExistence type="inferred from homology"/>